<evidence type="ECO:0000256" key="1">
    <source>
        <dbReference type="SAM" id="MobiDB-lite"/>
    </source>
</evidence>
<evidence type="ECO:0000313" key="2">
    <source>
        <dbReference type="EMBL" id="SEP91755.1"/>
    </source>
</evidence>
<dbReference type="AlphaFoldDB" id="A0A1H9BS85"/>
<proteinExistence type="predicted"/>
<accession>A0A1H9BS85</accession>
<dbReference type="Proteomes" id="UP000199496">
    <property type="component" value="Unassembled WGS sequence"/>
</dbReference>
<dbReference type="RefSeq" id="WP_090205644.1">
    <property type="nucleotide sequence ID" value="NZ_FOFO01000010.1"/>
</dbReference>
<sequence>MKTYLLAVGLIFLMFTGWVLVQAAARRLARRHPELGPFREGGGCGTGQCGCGSPCQSRGKGGA</sequence>
<evidence type="ECO:0000313" key="3">
    <source>
        <dbReference type="Proteomes" id="UP000199496"/>
    </source>
</evidence>
<dbReference type="EMBL" id="FOFO01000010">
    <property type="protein sequence ID" value="SEP91755.1"/>
    <property type="molecule type" value="Genomic_DNA"/>
</dbReference>
<dbReference type="STRING" id="867345.SAMN05421693_11069"/>
<organism evidence="2 3">
    <name type="scientific">Ectothiorhodospira magna</name>
    <dbReference type="NCBI Taxonomy" id="867345"/>
    <lineage>
        <taxon>Bacteria</taxon>
        <taxon>Pseudomonadati</taxon>
        <taxon>Pseudomonadota</taxon>
        <taxon>Gammaproteobacteria</taxon>
        <taxon>Chromatiales</taxon>
        <taxon>Ectothiorhodospiraceae</taxon>
        <taxon>Ectothiorhodospira</taxon>
    </lineage>
</organism>
<reference evidence="2 3" key="1">
    <citation type="submission" date="2016-10" db="EMBL/GenBank/DDBJ databases">
        <authorList>
            <person name="de Groot N.N."/>
        </authorList>
    </citation>
    <scope>NUCLEOTIDE SEQUENCE [LARGE SCALE GENOMIC DNA]</scope>
    <source>
        <strain evidence="2 3">B7-7</strain>
    </source>
</reference>
<gene>
    <name evidence="2" type="ORF">SAMN05421693_11069</name>
</gene>
<feature type="region of interest" description="Disordered" evidence="1">
    <location>
        <begin position="43"/>
        <end position="63"/>
    </location>
</feature>
<feature type="compositionally biased region" description="Low complexity" evidence="1">
    <location>
        <begin position="51"/>
        <end position="63"/>
    </location>
</feature>
<keyword evidence="3" id="KW-1185">Reference proteome</keyword>
<protein>
    <submittedName>
        <fullName evidence="2">Uncharacterized protein</fullName>
    </submittedName>
</protein>
<name>A0A1H9BS85_9GAMM</name>